<feature type="transmembrane region" description="Helical" evidence="1">
    <location>
        <begin position="15"/>
        <end position="32"/>
    </location>
</feature>
<comment type="caution">
    <text evidence="2">The sequence shown here is derived from an EMBL/GenBank/DDBJ whole genome shotgun (WGS) entry which is preliminary data.</text>
</comment>
<accession>S4N1Y5</accession>
<evidence type="ECO:0000313" key="2">
    <source>
        <dbReference type="EMBL" id="EPJ42890.1"/>
    </source>
</evidence>
<protein>
    <submittedName>
        <fullName evidence="2">Uncharacterized protein</fullName>
    </submittedName>
</protein>
<name>S4N1Y5_9ACTN</name>
<keyword evidence="1" id="KW-1133">Transmembrane helix</keyword>
<proteinExistence type="predicted"/>
<dbReference type="RefSeq" id="WP_020277890.1">
    <property type="nucleotide sequence ID" value="NZ_KE354706.1"/>
</dbReference>
<keyword evidence="3" id="KW-1185">Reference proteome</keyword>
<keyword evidence="1" id="KW-0812">Transmembrane</keyword>
<sequence>MVAAVTVLAVLQRPIPLVLTLLAGAVGLLLVGRRAGRLLAAVAELAAAAGGGGRG</sequence>
<reference evidence="2 3" key="1">
    <citation type="submission" date="2013-02" db="EMBL/GenBank/DDBJ databases">
        <title>Draft Genome Sequence of Streptomyces afghaniensis, Which Produces Compounds of the Julimycin B-Complex.</title>
        <authorList>
            <person name="Gruening B.A."/>
            <person name="Praeg A."/>
            <person name="Erxleben A."/>
            <person name="Guenther S."/>
            <person name="Fiedler H.-P."/>
            <person name="Goodfellow M."/>
            <person name="Mueller M."/>
        </authorList>
    </citation>
    <scope>NUCLEOTIDE SEQUENCE [LARGE SCALE GENOMIC DNA]</scope>
    <source>
        <strain evidence="2 3">772</strain>
    </source>
</reference>
<keyword evidence="1" id="KW-0472">Membrane</keyword>
<dbReference type="PATRIC" id="fig|1283301.3.peg.54"/>
<dbReference type="Proteomes" id="UP000015001">
    <property type="component" value="Unassembled WGS sequence"/>
</dbReference>
<evidence type="ECO:0000256" key="1">
    <source>
        <dbReference type="SAM" id="Phobius"/>
    </source>
</evidence>
<dbReference type="HOGENOM" id="CLU_3030272_0_0_11"/>
<organism evidence="2 3">
    <name type="scientific">Streptomyces afghaniensis 772</name>
    <dbReference type="NCBI Taxonomy" id="1283301"/>
    <lineage>
        <taxon>Bacteria</taxon>
        <taxon>Bacillati</taxon>
        <taxon>Actinomycetota</taxon>
        <taxon>Actinomycetes</taxon>
        <taxon>Kitasatosporales</taxon>
        <taxon>Streptomycetaceae</taxon>
        <taxon>Streptomyces</taxon>
    </lineage>
</organism>
<gene>
    <name evidence="2" type="ORF">STAFG_0057</name>
</gene>
<dbReference type="AlphaFoldDB" id="S4N1Y5"/>
<dbReference type="EMBL" id="AOPY01000345">
    <property type="protein sequence ID" value="EPJ42890.1"/>
    <property type="molecule type" value="Genomic_DNA"/>
</dbReference>
<evidence type="ECO:0000313" key="3">
    <source>
        <dbReference type="Proteomes" id="UP000015001"/>
    </source>
</evidence>